<sequence>MANQNERDKSSSFLVHIGLHKWQMGYISYHFNGTFSRTFKIAKSSSSNSKGTDEIRSDMGPCKVPFFGSMPKISTLGDSRSNANIRRSSSLFLKVAVLAKDSSDCC</sequence>
<dbReference type="EMBL" id="JAYMYQ010000001">
    <property type="protein sequence ID" value="KAK7363421.1"/>
    <property type="molecule type" value="Genomic_DNA"/>
</dbReference>
<accession>A0AAN9MZC4</accession>
<protein>
    <submittedName>
        <fullName evidence="1">Uncharacterized protein</fullName>
    </submittedName>
</protein>
<reference evidence="1 2" key="1">
    <citation type="submission" date="2024-01" db="EMBL/GenBank/DDBJ databases">
        <title>The genomes of 5 underutilized Papilionoideae crops provide insights into root nodulation and disease resistanc.</title>
        <authorList>
            <person name="Jiang F."/>
        </authorList>
    </citation>
    <scope>NUCLEOTIDE SEQUENCE [LARGE SCALE GENOMIC DNA]</scope>
    <source>
        <strain evidence="1">LVBAO_FW01</strain>
        <tissue evidence="1">Leaves</tissue>
    </source>
</reference>
<comment type="caution">
    <text evidence="1">The sequence shown here is derived from an EMBL/GenBank/DDBJ whole genome shotgun (WGS) entry which is preliminary data.</text>
</comment>
<dbReference type="AlphaFoldDB" id="A0AAN9MZC4"/>
<dbReference type="Proteomes" id="UP001367508">
    <property type="component" value="Unassembled WGS sequence"/>
</dbReference>
<organism evidence="1 2">
    <name type="scientific">Canavalia gladiata</name>
    <name type="common">Sword bean</name>
    <name type="synonym">Dolichos gladiatus</name>
    <dbReference type="NCBI Taxonomy" id="3824"/>
    <lineage>
        <taxon>Eukaryota</taxon>
        <taxon>Viridiplantae</taxon>
        <taxon>Streptophyta</taxon>
        <taxon>Embryophyta</taxon>
        <taxon>Tracheophyta</taxon>
        <taxon>Spermatophyta</taxon>
        <taxon>Magnoliopsida</taxon>
        <taxon>eudicotyledons</taxon>
        <taxon>Gunneridae</taxon>
        <taxon>Pentapetalae</taxon>
        <taxon>rosids</taxon>
        <taxon>fabids</taxon>
        <taxon>Fabales</taxon>
        <taxon>Fabaceae</taxon>
        <taxon>Papilionoideae</taxon>
        <taxon>50 kb inversion clade</taxon>
        <taxon>NPAAA clade</taxon>
        <taxon>indigoferoid/millettioid clade</taxon>
        <taxon>Phaseoleae</taxon>
        <taxon>Canavalia</taxon>
    </lineage>
</organism>
<evidence type="ECO:0000313" key="2">
    <source>
        <dbReference type="Proteomes" id="UP001367508"/>
    </source>
</evidence>
<proteinExistence type="predicted"/>
<evidence type="ECO:0000313" key="1">
    <source>
        <dbReference type="EMBL" id="KAK7363421.1"/>
    </source>
</evidence>
<gene>
    <name evidence="1" type="ORF">VNO77_05564</name>
</gene>
<keyword evidence="2" id="KW-1185">Reference proteome</keyword>
<name>A0AAN9MZC4_CANGL</name>